<dbReference type="OrthoDB" id="6154955at2759"/>
<evidence type="ECO:0000256" key="2">
    <source>
        <dbReference type="ARBA" id="ARBA00022525"/>
    </source>
</evidence>
<dbReference type="InterPro" id="IPR001073">
    <property type="entry name" value="C1q_dom"/>
</dbReference>
<dbReference type="Proteomes" id="UP000683360">
    <property type="component" value="Unassembled WGS sequence"/>
</dbReference>
<sequence>MISTTLVLVLLCAYCGKVATSCNPGKTTCVTEDLLHMIMRGTPNLKDDLERRPTFFASLKTSQTLSNIKDIVKFDDAKINVRGGYDSRTGIFTTKQNGIYIFSSTIMANGGGAVHFQLNKNNQFYTGGYAAKSTYGAHTVTSFIELRTGDKVYIKARSGGTDKVFGDHYSTFSGYLLSK</sequence>
<dbReference type="Pfam" id="PF00386">
    <property type="entry name" value="C1q"/>
    <property type="match status" value="1"/>
</dbReference>
<dbReference type="PROSITE" id="PS50871">
    <property type="entry name" value="C1Q"/>
    <property type="match status" value="1"/>
</dbReference>
<evidence type="ECO:0000313" key="7">
    <source>
        <dbReference type="Proteomes" id="UP000683360"/>
    </source>
</evidence>
<dbReference type="SMART" id="SM00110">
    <property type="entry name" value="C1Q"/>
    <property type="match status" value="1"/>
</dbReference>
<feature type="signal peptide" evidence="4">
    <location>
        <begin position="1"/>
        <end position="20"/>
    </location>
</feature>
<dbReference type="PANTHER" id="PTHR22923">
    <property type="entry name" value="CEREBELLIN-RELATED"/>
    <property type="match status" value="1"/>
</dbReference>
<evidence type="ECO:0000259" key="5">
    <source>
        <dbReference type="PROSITE" id="PS50871"/>
    </source>
</evidence>
<organism evidence="6 7">
    <name type="scientific">Mytilus edulis</name>
    <name type="common">Blue mussel</name>
    <dbReference type="NCBI Taxonomy" id="6550"/>
    <lineage>
        <taxon>Eukaryota</taxon>
        <taxon>Metazoa</taxon>
        <taxon>Spiralia</taxon>
        <taxon>Lophotrochozoa</taxon>
        <taxon>Mollusca</taxon>
        <taxon>Bivalvia</taxon>
        <taxon>Autobranchia</taxon>
        <taxon>Pteriomorphia</taxon>
        <taxon>Mytilida</taxon>
        <taxon>Mytiloidea</taxon>
        <taxon>Mytilidae</taxon>
        <taxon>Mytilinae</taxon>
        <taxon>Mytilus</taxon>
    </lineage>
</organism>
<dbReference type="AlphaFoldDB" id="A0A8S3SI35"/>
<evidence type="ECO:0000256" key="1">
    <source>
        <dbReference type="ARBA" id="ARBA00004613"/>
    </source>
</evidence>
<proteinExistence type="predicted"/>
<dbReference type="PANTHER" id="PTHR22923:SF113">
    <property type="entry name" value="COMPLEMENT C1Q-LIKE PROTEIN 4"/>
    <property type="match status" value="1"/>
</dbReference>
<name>A0A8S3SI35_MYTED</name>
<dbReference type="SUPFAM" id="SSF49842">
    <property type="entry name" value="TNF-like"/>
    <property type="match status" value="1"/>
</dbReference>
<feature type="chain" id="PRO_5035829540" evidence="4">
    <location>
        <begin position="21"/>
        <end position="179"/>
    </location>
</feature>
<keyword evidence="7" id="KW-1185">Reference proteome</keyword>
<dbReference type="InterPro" id="IPR008983">
    <property type="entry name" value="Tumour_necrosis_fac-like_dom"/>
</dbReference>
<comment type="subcellular location">
    <subcellularLocation>
        <location evidence="1">Secreted</location>
    </subcellularLocation>
</comment>
<keyword evidence="3 4" id="KW-0732">Signal</keyword>
<gene>
    <name evidence="6" type="ORF">MEDL_31430</name>
</gene>
<evidence type="ECO:0000313" key="6">
    <source>
        <dbReference type="EMBL" id="CAG2217779.1"/>
    </source>
</evidence>
<dbReference type="GO" id="GO:0005576">
    <property type="term" value="C:extracellular region"/>
    <property type="evidence" value="ECO:0007669"/>
    <property type="project" value="UniProtKB-SubCell"/>
</dbReference>
<feature type="domain" description="C1q" evidence="5">
    <location>
        <begin position="48"/>
        <end position="179"/>
    </location>
</feature>
<comment type="caution">
    <text evidence="6">The sequence shown here is derived from an EMBL/GenBank/DDBJ whole genome shotgun (WGS) entry which is preliminary data.</text>
</comment>
<evidence type="ECO:0000256" key="3">
    <source>
        <dbReference type="ARBA" id="ARBA00022729"/>
    </source>
</evidence>
<protein>
    <submittedName>
        <fullName evidence="6">C1QL</fullName>
    </submittedName>
</protein>
<evidence type="ECO:0000256" key="4">
    <source>
        <dbReference type="SAM" id="SignalP"/>
    </source>
</evidence>
<dbReference type="PRINTS" id="PR00007">
    <property type="entry name" value="COMPLEMNTC1Q"/>
</dbReference>
<keyword evidence="2" id="KW-0964">Secreted</keyword>
<dbReference type="EMBL" id="CAJPWZ010001576">
    <property type="protein sequence ID" value="CAG2217779.1"/>
    <property type="molecule type" value="Genomic_DNA"/>
</dbReference>
<dbReference type="Gene3D" id="2.60.120.40">
    <property type="match status" value="1"/>
</dbReference>
<accession>A0A8S3SI35</accession>
<reference evidence="6" key="1">
    <citation type="submission" date="2021-03" db="EMBL/GenBank/DDBJ databases">
        <authorList>
            <person name="Bekaert M."/>
        </authorList>
    </citation>
    <scope>NUCLEOTIDE SEQUENCE</scope>
</reference>
<dbReference type="InterPro" id="IPR050822">
    <property type="entry name" value="Cerebellin_Synaptic_Org"/>
</dbReference>